<dbReference type="SMART" id="SM00530">
    <property type="entry name" value="HTH_XRE"/>
    <property type="match status" value="1"/>
</dbReference>
<gene>
    <name evidence="2" type="ORF">Atep_31480</name>
</gene>
<accession>A0ABN6GEU0</accession>
<evidence type="ECO:0000259" key="1">
    <source>
        <dbReference type="PROSITE" id="PS50943"/>
    </source>
</evidence>
<dbReference type="InterPro" id="IPR010982">
    <property type="entry name" value="Lambda_DNA-bd_dom_sf"/>
</dbReference>
<geneLocation type="plasmid" evidence="2 3">
    <name>pAt1</name>
</geneLocation>
<dbReference type="PROSITE" id="PS50943">
    <property type="entry name" value="HTH_CROC1"/>
    <property type="match status" value="1"/>
</dbReference>
<evidence type="ECO:0000313" key="3">
    <source>
        <dbReference type="Proteomes" id="UP000680679"/>
    </source>
</evidence>
<dbReference type="InterPro" id="IPR001387">
    <property type="entry name" value="Cro/C1-type_HTH"/>
</dbReference>
<proteinExistence type="predicted"/>
<feature type="domain" description="HTH cro/C1-type" evidence="1">
    <location>
        <begin position="43"/>
        <end position="101"/>
    </location>
</feature>
<sequence length="103" mass="11687">MTAERTPPTLTHDEMVARWMQDPEFKAEYERLEREEFFWLDIVLNARRAAGLTQAQVAERMGTQASAVARLERALSTGKPSPSLATMRKYVNACGKELVVTCR</sequence>
<dbReference type="Pfam" id="PF01381">
    <property type="entry name" value="HTH_3"/>
    <property type="match status" value="1"/>
</dbReference>
<keyword evidence="3" id="KW-1185">Reference proteome</keyword>
<organism evidence="2 3">
    <name type="scientific">Allochromatium tepidum</name>
    <dbReference type="NCBI Taxonomy" id="553982"/>
    <lineage>
        <taxon>Bacteria</taxon>
        <taxon>Pseudomonadati</taxon>
        <taxon>Pseudomonadota</taxon>
        <taxon>Gammaproteobacteria</taxon>
        <taxon>Chromatiales</taxon>
        <taxon>Chromatiaceae</taxon>
        <taxon>Allochromatium</taxon>
    </lineage>
</organism>
<dbReference type="CDD" id="cd00093">
    <property type="entry name" value="HTH_XRE"/>
    <property type="match status" value="1"/>
</dbReference>
<dbReference type="Gene3D" id="1.10.260.40">
    <property type="entry name" value="lambda repressor-like DNA-binding domains"/>
    <property type="match status" value="1"/>
</dbReference>
<name>A0ABN6GEU0_9GAMM</name>
<dbReference type="SUPFAM" id="SSF47413">
    <property type="entry name" value="lambda repressor-like DNA-binding domains"/>
    <property type="match status" value="1"/>
</dbReference>
<evidence type="ECO:0000313" key="2">
    <source>
        <dbReference type="EMBL" id="BCU08471.1"/>
    </source>
</evidence>
<protein>
    <submittedName>
        <fullName evidence="2">Transcriptional regulator</fullName>
    </submittedName>
</protein>
<dbReference type="Proteomes" id="UP000680679">
    <property type="component" value="Plasmid pAt1"/>
</dbReference>
<reference evidence="2 3" key="1">
    <citation type="submission" date="2021-04" db="EMBL/GenBank/DDBJ databases">
        <title>Complete genome sequencing of Allochromatium tepidum strain NZ.</title>
        <authorList>
            <person name="Tsukatani Y."/>
            <person name="Mori H."/>
        </authorList>
    </citation>
    <scope>NUCLEOTIDE SEQUENCE [LARGE SCALE GENOMIC DNA]</scope>
    <source>
        <strain evidence="2 3">NZ</strain>
        <plasmid evidence="2 3">pAt1</plasmid>
    </source>
</reference>
<dbReference type="EMBL" id="AP024564">
    <property type="protein sequence ID" value="BCU08471.1"/>
    <property type="molecule type" value="Genomic_DNA"/>
</dbReference>
<keyword evidence="2" id="KW-0614">Plasmid</keyword>